<dbReference type="GO" id="GO:0009036">
    <property type="term" value="F:type II site-specific deoxyribonuclease activity"/>
    <property type="evidence" value="ECO:0007669"/>
    <property type="project" value="InterPro"/>
</dbReference>
<keyword evidence="2" id="KW-1185">Reference proteome</keyword>
<evidence type="ECO:0000313" key="1">
    <source>
        <dbReference type="EMBL" id="TWG00593.1"/>
    </source>
</evidence>
<dbReference type="InterPro" id="IPR007636">
    <property type="entry name" value="Restrct_endonuc_II_XhoI"/>
</dbReference>
<proteinExistence type="predicted"/>
<dbReference type="GO" id="GO:0003677">
    <property type="term" value="F:DNA binding"/>
    <property type="evidence" value="ECO:0007669"/>
    <property type="project" value="InterPro"/>
</dbReference>
<dbReference type="Pfam" id="PF04555">
    <property type="entry name" value="XhoI"/>
    <property type="match status" value="1"/>
</dbReference>
<reference evidence="1 2" key="1">
    <citation type="submission" date="2019-06" db="EMBL/GenBank/DDBJ databases">
        <title>Sequencing the genomes of 1000 actinobacteria strains.</title>
        <authorList>
            <person name="Klenk H.-P."/>
        </authorList>
    </citation>
    <scope>NUCLEOTIDE SEQUENCE [LARGE SCALE GENOMIC DNA]</scope>
    <source>
        <strain evidence="1 2">DSM 44826</strain>
    </source>
</reference>
<comment type="caution">
    <text evidence="1">The sequence shown here is derived from an EMBL/GenBank/DDBJ whole genome shotgun (WGS) entry which is preliminary data.</text>
</comment>
<accession>A0A561UMJ3</accession>
<sequence>MRPGAIQGAVEDFWFKRNDQREKLDDKGKSGGTARANKHMGGFEGLVKQVFVDCGLDESCVLTGKPYLPGFYRVRKQWDLVVLYDGILVAALEFKSQVGSVSRNINNRFEEALGTATDTAAAQNRNGAFGDVPPWLGYVLVLREDEETEQPDRDVSALFETDPVFKGHSYNQRYQEMIRRLIGEKVYDAGWFLTTTSTADGVAYKEPLDTATGATLRVAIEGRVNFVKAVVEARRSK</sequence>
<dbReference type="RefSeq" id="WP_170304996.1">
    <property type="nucleotide sequence ID" value="NZ_BAAAMZ010000027.1"/>
</dbReference>
<dbReference type="Proteomes" id="UP000317940">
    <property type="component" value="Unassembled WGS sequence"/>
</dbReference>
<dbReference type="GO" id="GO:0009307">
    <property type="term" value="P:DNA restriction-modification system"/>
    <property type="evidence" value="ECO:0007669"/>
    <property type="project" value="InterPro"/>
</dbReference>
<dbReference type="AlphaFoldDB" id="A0A561UMJ3"/>
<evidence type="ECO:0000313" key="2">
    <source>
        <dbReference type="Proteomes" id="UP000317940"/>
    </source>
</evidence>
<name>A0A561UMJ3_9ACTN</name>
<gene>
    <name evidence="1" type="ORF">FHX73_114473</name>
</gene>
<organism evidence="1 2">
    <name type="scientific">Kitasatospora viridis</name>
    <dbReference type="NCBI Taxonomy" id="281105"/>
    <lineage>
        <taxon>Bacteria</taxon>
        <taxon>Bacillati</taxon>
        <taxon>Actinomycetota</taxon>
        <taxon>Actinomycetes</taxon>
        <taxon>Kitasatosporales</taxon>
        <taxon>Streptomycetaceae</taxon>
        <taxon>Kitasatospora</taxon>
    </lineage>
</organism>
<dbReference type="EMBL" id="VIWT01000001">
    <property type="protein sequence ID" value="TWG00593.1"/>
    <property type="molecule type" value="Genomic_DNA"/>
</dbReference>
<protein>
    <submittedName>
        <fullName evidence="1">Type II restriction enzyme</fullName>
    </submittedName>
</protein>